<keyword evidence="3" id="KW-0677">Repeat</keyword>
<dbReference type="PROSITE" id="PS00352">
    <property type="entry name" value="CSD_1"/>
    <property type="match status" value="3"/>
</dbReference>
<evidence type="ECO:0000259" key="7">
    <source>
        <dbReference type="PROSITE" id="PS51857"/>
    </source>
</evidence>
<feature type="region of interest" description="Disordered" evidence="6">
    <location>
        <begin position="887"/>
        <end position="906"/>
    </location>
</feature>
<proteinExistence type="inferred from homology"/>
<feature type="region of interest" description="Disordered" evidence="6">
    <location>
        <begin position="43"/>
        <end position="73"/>
    </location>
</feature>
<dbReference type="GO" id="GO:0003723">
    <property type="term" value="F:RNA binding"/>
    <property type="evidence" value="ECO:0007669"/>
    <property type="project" value="UniProtKB-KW"/>
</dbReference>
<dbReference type="SMART" id="SM00357">
    <property type="entry name" value="CSP"/>
    <property type="match status" value="5"/>
</dbReference>
<dbReference type="Gene3D" id="2.40.50.140">
    <property type="entry name" value="Nucleic acid-binding proteins"/>
    <property type="match status" value="6"/>
</dbReference>
<dbReference type="AlphaFoldDB" id="A0AAJ7UCK4"/>
<dbReference type="CDD" id="cd04458">
    <property type="entry name" value="CSP_CDS"/>
    <property type="match status" value="3"/>
</dbReference>
<evidence type="ECO:0000256" key="5">
    <source>
        <dbReference type="ARBA" id="ARBA00044751"/>
    </source>
</evidence>
<dbReference type="Pfam" id="PF23456">
    <property type="entry name" value="CSDE1"/>
    <property type="match status" value="4"/>
</dbReference>
<dbReference type="InterPro" id="IPR024642">
    <property type="entry name" value="SUZ-C"/>
</dbReference>
<dbReference type="InterPro" id="IPR056400">
    <property type="entry name" value="CSDE1"/>
</dbReference>
<feature type="domain" description="CSD" evidence="7">
    <location>
        <begin position="637"/>
        <end position="700"/>
    </location>
</feature>
<dbReference type="CTD" id="7812"/>
<feature type="compositionally biased region" description="Polar residues" evidence="6">
    <location>
        <begin position="52"/>
        <end position="67"/>
    </location>
</feature>
<sequence length="920" mass="100539">MAGAWKGFSSTAEFPVSLCPLECAGPDGGGVVGGGCPPVPVRASHALGVSPSHRSTSRAHPSSSQHPAQRRRKPLYQRSMSYDASLLNGDGVTVGPVLRETGCVEKLMQSYGFVKCYERQARLFFHYSQFRGHVQDLKVGDDVEFEVSTDRKTGKPIAVNLLKVKPPVNSFEMPTEERIVGQVVAAIPSVGGKEGGGVGALHKGSVCYERNGEVFYLNFSCDDVEDAIDMEVGDKVSFTVATNKPVGSSGFMSASGVKLMERKRPDRFQGVVCAMKETFGFIERGDQVKEIFFHYSEYKGNLETLQPGDDVEFSIQDRNNKEVATDIRLLPEGTVIFEDISIERFKGEVLCVLPKAPSKNLSDPLPGRIHMEFPTARDLPYGEKDTRSKVTLLPGDQVEFSISTDRRDGLERATTITLLSETFTASDEKREVGVVAALRDGFGFIKCVEREQRMFFHYSEVMDDPQALRISDEVEFTVIPVRTSERAGGQDAMLPQRNHAVRIRRLPKGSVSFSTRLDERYVGVVEREAIGAAPSPSKAKEKKRERDQEPGIIAYEEEEGEKMTISYLCKDVEGRGAPKVGDKVEFSIAEVKRSGQRSAACVRVLSRLASGGSGNSSGGGGGGTVSGGGGGGGGGKRQVGFIATLKDNFGFIENIQHNAEIFFHYSEYNGDVDLLEVGDAVEYSLSKTKANKTSADKVSKITSGNVPKDDVQPTIYLGKVARPLRSVDPQQAEYQGLVEVTEDCALKGDTFPYGVVGLASRCEYLQKGENVKFQLCTVTATGGLMACNITPMRKLERAFIDSVKSEFGFIAYEVGDSKKLFFHVSEVLDGLELMPNDEVEFHVVFNPRTSKSSACNVRRIGEASKMTPSPRPERLVSRLKSLTLDDNSAPRLTVTRQPRGPDSTKGFTVERVLRQVGVAE</sequence>
<dbReference type="InterPro" id="IPR002059">
    <property type="entry name" value="CSP_DNA-bd"/>
</dbReference>
<evidence type="ECO:0000313" key="10">
    <source>
        <dbReference type="RefSeq" id="XP_032833953.1"/>
    </source>
</evidence>
<evidence type="ECO:0000256" key="1">
    <source>
        <dbReference type="ARBA" id="ARBA00004496"/>
    </source>
</evidence>
<dbReference type="PROSITE" id="PS51857">
    <property type="entry name" value="CSD_2"/>
    <property type="match status" value="5"/>
</dbReference>
<feature type="domain" description="CSD" evidence="7">
    <location>
        <begin position="267"/>
        <end position="329"/>
    </location>
</feature>
<feature type="domain" description="SUZ-C" evidence="8">
    <location>
        <begin position="870"/>
        <end position="911"/>
    </location>
</feature>
<dbReference type="GO" id="GO:0005737">
    <property type="term" value="C:cytoplasm"/>
    <property type="evidence" value="ECO:0007669"/>
    <property type="project" value="UniProtKB-SubCell"/>
</dbReference>
<keyword evidence="2" id="KW-0963">Cytoplasm</keyword>
<dbReference type="SUPFAM" id="SSF50249">
    <property type="entry name" value="Nucleic acid-binding proteins"/>
    <property type="match status" value="5"/>
</dbReference>
<keyword evidence="9" id="KW-1185">Reference proteome</keyword>
<accession>A0AAJ7UCK4</accession>
<evidence type="ECO:0000256" key="6">
    <source>
        <dbReference type="SAM" id="MobiDB-lite"/>
    </source>
</evidence>
<name>A0AAJ7UCK4_PETMA</name>
<dbReference type="RefSeq" id="XP_032833953.1">
    <property type="nucleotide sequence ID" value="XM_032978062.1"/>
</dbReference>
<feature type="domain" description="CSD" evidence="7">
    <location>
        <begin position="795"/>
        <end position="859"/>
    </location>
</feature>
<dbReference type="Pfam" id="PF12901">
    <property type="entry name" value="SUZ-C"/>
    <property type="match status" value="1"/>
</dbReference>
<dbReference type="InterPro" id="IPR012340">
    <property type="entry name" value="NA-bd_OB-fold"/>
</dbReference>
<feature type="compositionally biased region" description="Basic and acidic residues" evidence="6">
    <location>
        <begin position="538"/>
        <end position="549"/>
    </location>
</feature>
<dbReference type="InterPro" id="IPR011129">
    <property type="entry name" value="CSD"/>
</dbReference>
<feature type="region of interest" description="Disordered" evidence="6">
    <location>
        <begin position="611"/>
        <end position="633"/>
    </location>
</feature>
<feature type="domain" description="CSD" evidence="7">
    <location>
        <begin position="99"/>
        <end position="163"/>
    </location>
</feature>
<dbReference type="InterPro" id="IPR019844">
    <property type="entry name" value="CSD_CS"/>
</dbReference>
<dbReference type="FunFam" id="2.40.50.140:FF:000094">
    <property type="entry name" value="cold shock domain-containing protein E1 isoform X1"/>
    <property type="match status" value="1"/>
</dbReference>
<gene>
    <name evidence="10" type="primary">CSDE1</name>
</gene>
<protein>
    <submittedName>
        <fullName evidence="10">Cold shock domain-containing protein E1 isoform X6</fullName>
    </submittedName>
</protein>
<reference evidence="10" key="1">
    <citation type="submission" date="2025-08" db="UniProtKB">
        <authorList>
            <consortium name="RefSeq"/>
        </authorList>
    </citation>
    <scope>IDENTIFICATION</scope>
    <source>
        <tissue evidence="10">Sperm</tissue>
    </source>
</reference>
<organism evidence="9 10">
    <name type="scientific">Petromyzon marinus</name>
    <name type="common">Sea lamprey</name>
    <dbReference type="NCBI Taxonomy" id="7757"/>
    <lineage>
        <taxon>Eukaryota</taxon>
        <taxon>Metazoa</taxon>
        <taxon>Chordata</taxon>
        <taxon>Craniata</taxon>
        <taxon>Vertebrata</taxon>
        <taxon>Cyclostomata</taxon>
        <taxon>Hyperoartia</taxon>
        <taxon>Petromyzontiformes</taxon>
        <taxon>Petromyzontidae</taxon>
        <taxon>Petromyzon</taxon>
    </lineage>
</organism>
<evidence type="ECO:0000256" key="4">
    <source>
        <dbReference type="ARBA" id="ARBA00022884"/>
    </source>
</evidence>
<dbReference type="Pfam" id="PF00313">
    <property type="entry name" value="CSD"/>
    <property type="match status" value="5"/>
</dbReference>
<feature type="region of interest" description="Disordered" evidence="6">
    <location>
        <begin position="533"/>
        <end position="553"/>
    </location>
</feature>
<comment type="similarity">
    <text evidence="5">Belongs to the UNR family.</text>
</comment>
<dbReference type="Proteomes" id="UP001318040">
    <property type="component" value="Chromosome 65"/>
</dbReference>
<dbReference type="PANTHER" id="PTHR12913:SF1">
    <property type="entry name" value="COLD SHOCK DOMAIN-CONTAINING PROTEIN E1"/>
    <property type="match status" value="1"/>
</dbReference>
<dbReference type="PROSITE" id="PS51938">
    <property type="entry name" value="SUZ_C"/>
    <property type="match status" value="1"/>
</dbReference>
<evidence type="ECO:0000256" key="3">
    <source>
        <dbReference type="ARBA" id="ARBA00022737"/>
    </source>
</evidence>
<dbReference type="PANTHER" id="PTHR12913">
    <property type="entry name" value="UNR PROTEIN N-RAS UPSTREAM GENE PROTEIN"/>
    <property type="match status" value="1"/>
</dbReference>
<comment type="subcellular location">
    <subcellularLocation>
        <location evidence="1">Cytoplasm</location>
    </subcellularLocation>
</comment>
<evidence type="ECO:0000256" key="2">
    <source>
        <dbReference type="ARBA" id="ARBA00022490"/>
    </source>
</evidence>
<keyword evidence="4" id="KW-0694">RNA-binding</keyword>
<evidence type="ECO:0000259" key="8">
    <source>
        <dbReference type="PROSITE" id="PS51938"/>
    </source>
</evidence>
<evidence type="ECO:0000313" key="9">
    <source>
        <dbReference type="Proteomes" id="UP001318040"/>
    </source>
</evidence>
<feature type="domain" description="CSD" evidence="7">
    <location>
        <begin position="430"/>
        <end position="505"/>
    </location>
</feature>